<proteinExistence type="predicted"/>
<reference evidence="2 3" key="1">
    <citation type="journal article" date="2016" name="Mol. Biol. Evol.">
        <title>Comparative Genomics of Early-Diverging Mushroom-Forming Fungi Provides Insights into the Origins of Lignocellulose Decay Capabilities.</title>
        <authorList>
            <person name="Nagy L.G."/>
            <person name="Riley R."/>
            <person name="Tritt A."/>
            <person name="Adam C."/>
            <person name="Daum C."/>
            <person name="Floudas D."/>
            <person name="Sun H."/>
            <person name="Yadav J.S."/>
            <person name="Pangilinan J."/>
            <person name="Larsson K.H."/>
            <person name="Matsuura K."/>
            <person name="Barry K."/>
            <person name="Labutti K."/>
            <person name="Kuo R."/>
            <person name="Ohm R.A."/>
            <person name="Bhattacharya S.S."/>
            <person name="Shirouzu T."/>
            <person name="Yoshinaga Y."/>
            <person name="Martin F.M."/>
            <person name="Grigoriev I.V."/>
            <person name="Hibbett D.S."/>
        </authorList>
    </citation>
    <scope>NUCLEOTIDE SEQUENCE [LARGE SCALE GENOMIC DNA]</scope>
    <source>
        <strain evidence="2 3">CBS 109695</strain>
    </source>
</reference>
<evidence type="ECO:0000256" key="1">
    <source>
        <dbReference type="SAM" id="MobiDB-lite"/>
    </source>
</evidence>
<gene>
    <name evidence="2" type="ORF">FIBSPDRAFT_890806</name>
</gene>
<keyword evidence="3" id="KW-1185">Reference proteome</keyword>
<feature type="compositionally biased region" description="Polar residues" evidence="1">
    <location>
        <begin position="80"/>
        <end position="89"/>
    </location>
</feature>
<dbReference type="EMBL" id="KV417543">
    <property type="protein sequence ID" value="KZP22013.1"/>
    <property type="molecule type" value="Genomic_DNA"/>
</dbReference>
<organism evidence="2 3">
    <name type="scientific">Athelia psychrophila</name>
    <dbReference type="NCBI Taxonomy" id="1759441"/>
    <lineage>
        <taxon>Eukaryota</taxon>
        <taxon>Fungi</taxon>
        <taxon>Dikarya</taxon>
        <taxon>Basidiomycota</taxon>
        <taxon>Agaricomycotina</taxon>
        <taxon>Agaricomycetes</taxon>
        <taxon>Agaricomycetidae</taxon>
        <taxon>Atheliales</taxon>
        <taxon>Atheliaceae</taxon>
        <taxon>Athelia</taxon>
    </lineage>
</organism>
<evidence type="ECO:0000313" key="3">
    <source>
        <dbReference type="Proteomes" id="UP000076532"/>
    </source>
</evidence>
<accession>A0A166KL39</accession>
<evidence type="ECO:0000313" key="2">
    <source>
        <dbReference type="EMBL" id="KZP22013.1"/>
    </source>
</evidence>
<dbReference type="AlphaFoldDB" id="A0A166KL39"/>
<protein>
    <submittedName>
        <fullName evidence="2">Uncharacterized protein</fullName>
    </submittedName>
</protein>
<dbReference type="Proteomes" id="UP000076532">
    <property type="component" value="Unassembled WGS sequence"/>
</dbReference>
<dbReference type="OrthoDB" id="3233595at2759"/>
<feature type="region of interest" description="Disordered" evidence="1">
    <location>
        <begin position="79"/>
        <end position="116"/>
    </location>
</feature>
<name>A0A166KL39_9AGAM</name>
<sequence>MALGPSFLVVAAARGLPTHLLASPRTSAKPLSNPELVQQSLRQFPARQSMLARQPTCQLSTPPQARVLVPRACRAYFQHTAHSPQSRTASPRLRSSLRTNAGPPIQPTRARSTHSRIHPRLHHPMPLRAVRLFCLGQGARRRMGVTDVIYDVVSEPDMQKLGCELLAANGTLVLTLPSGLGGKKVKSTLESPFPPSNEHVGEDLYASLHGYLDTGAIQLCPPWSGAALYYYI</sequence>